<gene>
    <name evidence="2" type="ORF">EI293_20265</name>
</gene>
<dbReference type="RefSeq" id="WP_125440374.1">
    <property type="nucleotide sequence ID" value="NZ_RWIU01000009.1"/>
</dbReference>
<dbReference type="EMBL" id="RWIU01000009">
    <property type="protein sequence ID" value="RSK39556.1"/>
    <property type="molecule type" value="Genomic_DNA"/>
</dbReference>
<dbReference type="Proteomes" id="UP000270291">
    <property type="component" value="Unassembled WGS sequence"/>
</dbReference>
<feature type="chain" id="PRO_5019518954" description="Ig-like domain-containing protein" evidence="1">
    <location>
        <begin position="20"/>
        <end position="117"/>
    </location>
</feature>
<evidence type="ECO:0000313" key="2">
    <source>
        <dbReference type="EMBL" id="RSK39556.1"/>
    </source>
</evidence>
<keyword evidence="1" id="KW-0732">Signal</keyword>
<feature type="signal peptide" evidence="1">
    <location>
        <begin position="1"/>
        <end position="19"/>
    </location>
</feature>
<sequence length="117" mass="12715">MKKLLLSALLLASTGMLTSATSPTLPARPLCDAYIEIYGTDWCEEGLVPIHGNSSDPNATYYWRIVGTGANVLGNTSQDAYIRIRSNANFQLQLTVNGSCSSTTETLTYQDFVDLCN</sequence>
<organism evidence="2 3">
    <name type="scientific">Hymenobacter perfusus</name>
    <dbReference type="NCBI Taxonomy" id="1236770"/>
    <lineage>
        <taxon>Bacteria</taxon>
        <taxon>Pseudomonadati</taxon>
        <taxon>Bacteroidota</taxon>
        <taxon>Cytophagia</taxon>
        <taxon>Cytophagales</taxon>
        <taxon>Hymenobacteraceae</taxon>
        <taxon>Hymenobacter</taxon>
    </lineage>
</organism>
<dbReference type="OrthoDB" id="9840325at2"/>
<evidence type="ECO:0000256" key="1">
    <source>
        <dbReference type="SAM" id="SignalP"/>
    </source>
</evidence>
<evidence type="ECO:0008006" key="4">
    <source>
        <dbReference type="Google" id="ProtNLM"/>
    </source>
</evidence>
<comment type="caution">
    <text evidence="2">The sequence shown here is derived from an EMBL/GenBank/DDBJ whole genome shotgun (WGS) entry which is preliminary data.</text>
</comment>
<evidence type="ECO:0000313" key="3">
    <source>
        <dbReference type="Proteomes" id="UP000270291"/>
    </source>
</evidence>
<proteinExistence type="predicted"/>
<protein>
    <recommendedName>
        <fullName evidence="4">Ig-like domain-containing protein</fullName>
    </recommendedName>
</protein>
<keyword evidence="3" id="KW-1185">Reference proteome</keyword>
<accession>A0A428JZP1</accession>
<reference evidence="2 3" key="1">
    <citation type="submission" date="2018-12" db="EMBL/GenBank/DDBJ databases">
        <authorList>
            <person name="Feng G."/>
            <person name="Zhu H."/>
        </authorList>
    </citation>
    <scope>NUCLEOTIDE SEQUENCE [LARGE SCALE GENOMIC DNA]</scope>
    <source>
        <strain evidence="2 3">LMG 26000</strain>
    </source>
</reference>
<name>A0A428JZP1_9BACT</name>
<dbReference type="AlphaFoldDB" id="A0A428JZP1"/>